<dbReference type="Proteomes" id="UP000552883">
    <property type="component" value="Unassembled WGS sequence"/>
</dbReference>
<keyword evidence="1" id="KW-0812">Transmembrane</keyword>
<evidence type="ECO:0008006" key="4">
    <source>
        <dbReference type="Google" id="ProtNLM"/>
    </source>
</evidence>
<sequence length="110" mass="11467">MTEPSGAPEPTTERATVQVRRAPKIPAFMVVGGLIGFLATLVATSLFPADPLVGFAALLGYFSIYGVTAGVLLGAIIGVVLDRRSQKSVRTVAAERQVVDAAPLEGELED</sequence>
<proteinExistence type="predicted"/>
<gene>
    <name evidence="2" type="ORF">BJ959_001647</name>
</gene>
<dbReference type="AlphaFoldDB" id="A0A840X7D2"/>
<dbReference type="EMBL" id="JACHBS010000001">
    <property type="protein sequence ID" value="MBB5618151.1"/>
    <property type="molecule type" value="Genomic_DNA"/>
</dbReference>
<evidence type="ECO:0000313" key="2">
    <source>
        <dbReference type="EMBL" id="MBB5618151.1"/>
    </source>
</evidence>
<keyword evidence="1" id="KW-0472">Membrane</keyword>
<keyword evidence="1" id="KW-1133">Transmembrane helix</keyword>
<protein>
    <recommendedName>
        <fullName evidence="4">Potassium transporter Trk</fullName>
    </recommendedName>
</protein>
<evidence type="ECO:0000313" key="3">
    <source>
        <dbReference type="Proteomes" id="UP000552883"/>
    </source>
</evidence>
<dbReference type="RefSeq" id="WP_153982099.1">
    <property type="nucleotide sequence ID" value="NZ_BAAANZ010000004.1"/>
</dbReference>
<organism evidence="2 3">
    <name type="scientific">Microcella frigidaquae</name>
    <dbReference type="NCBI Taxonomy" id="424758"/>
    <lineage>
        <taxon>Bacteria</taxon>
        <taxon>Bacillati</taxon>
        <taxon>Actinomycetota</taxon>
        <taxon>Actinomycetes</taxon>
        <taxon>Micrococcales</taxon>
        <taxon>Microbacteriaceae</taxon>
        <taxon>Microcella</taxon>
    </lineage>
</organism>
<name>A0A840X7D2_9MICO</name>
<comment type="caution">
    <text evidence="2">The sequence shown here is derived from an EMBL/GenBank/DDBJ whole genome shotgun (WGS) entry which is preliminary data.</text>
</comment>
<evidence type="ECO:0000256" key="1">
    <source>
        <dbReference type="SAM" id="Phobius"/>
    </source>
</evidence>
<feature type="transmembrane region" description="Helical" evidence="1">
    <location>
        <begin position="27"/>
        <end position="47"/>
    </location>
</feature>
<feature type="transmembrane region" description="Helical" evidence="1">
    <location>
        <begin position="53"/>
        <end position="81"/>
    </location>
</feature>
<reference evidence="2 3" key="1">
    <citation type="submission" date="2020-08" db="EMBL/GenBank/DDBJ databases">
        <title>Sequencing the genomes of 1000 actinobacteria strains.</title>
        <authorList>
            <person name="Klenk H.-P."/>
        </authorList>
    </citation>
    <scope>NUCLEOTIDE SEQUENCE [LARGE SCALE GENOMIC DNA]</scope>
    <source>
        <strain evidence="2 3">DSM 23889</strain>
    </source>
</reference>
<accession>A0A840X7D2</accession>
<keyword evidence="3" id="KW-1185">Reference proteome</keyword>
<dbReference type="OrthoDB" id="5125407at2"/>